<name>A0ABW3WWK0_9HYPH</name>
<keyword evidence="2" id="KW-1185">Reference proteome</keyword>
<comment type="caution">
    <text evidence="1">The sequence shown here is derived from an EMBL/GenBank/DDBJ whole genome shotgun (WGS) entry which is preliminary data.</text>
</comment>
<gene>
    <name evidence="1" type="ORF">ACFQ4G_09095</name>
</gene>
<dbReference type="RefSeq" id="WP_238208052.1">
    <property type="nucleotide sequence ID" value="NZ_JBHTND010000010.1"/>
</dbReference>
<dbReference type="Proteomes" id="UP001597176">
    <property type="component" value="Unassembled WGS sequence"/>
</dbReference>
<evidence type="ECO:0000313" key="1">
    <source>
        <dbReference type="EMBL" id="MFD1301739.1"/>
    </source>
</evidence>
<organism evidence="1 2">
    <name type="scientific">Methylobacterium marchantiae</name>
    <dbReference type="NCBI Taxonomy" id="600331"/>
    <lineage>
        <taxon>Bacteria</taxon>
        <taxon>Pseudomonadati</taxon>
        <taxon>Pseudomonadota</taxon>
        <taxon>Alphaproteobacteria</taxon>
        <taxon>Hyphomicrobiales</taxon>
        <taxon>Methylobacteriaceae</taxon>
        <taxon>Methylobacterium</taxon>
    </lineage>
</organism>
<dbReference type="EMBL" id="JBHTND010000010">
    <property type="protein sequence ID" value="MFD1301739.1"/>
    <property type="molecule type" value="Genomic_DNA"/>
</dbReference>
<accession>A0ABW3WWK0</accession>
<reference evidence="2" key="1">
    <citation type="journal article" date="2019" name="Int. J. Syst. Evol. Microbiol.">
        <title>The Global Catalogue of Microorganisms (GCM) 10K type strain sequencing project: providing services to taxonomists for standard genome sequencing and annotation.</title>
        <authorList>
            <consortium name="The Broad Institute Genomics Platform"/>
            <consortium name="The Broad Institute Genome Sequencing Center for Infectious Disease"/>
            <person name="Wu L."/>
            <person name="Ma J."/>
        </authorList>
    </citation>
    <scope>NUCLEOTIDE SEQUENCE [LARGE SCALE GENOMIC DNA]</scope>
    <source>
        <strain evidence="2">CCUG 56108</strain>
    </source>
</reference>
<protein>
    <submittedName>
        <fullName evidence="1">Uncharacterized protein</fullName>
    </submittedName>
</protein>
<proteinExistence type="predicted"/>
<sequence length="125" mass="13359">MILGTLNIDEKQGAVHTHRDSYLIETLSVVSVRRPFLPAGLMFGSGLTGFGLSFGDLLHPHEAIILIAAASASLLAGWQVGHLTLLSRDLRGSELSGAVWGRFACLQIVRTDIVHALAASRKVTT</sequence>
<evidence type="ECO:0000313" key="2">
    <source>
        <dbReference type="Proteomes" id="UP001597176"/>
    </source>
</evidence>